<dbReference type="AlphaFoldDB" id="A0AAU7UI63"/>
<dbReference type="EMBL" id="CP158281">
    <property type="protein sequence ID" value="XBV88104.1"/>
    <property type="molecule type" value="Genomic_DNA"/>
</dbReference>
<protein>
    <submittedName>
        <fullName evidence="3">Uncharacterized protein</fullName>
    </submittedName>
</protein>
<sequence>MSMRPDDRVSWCRLLDVRARRPVQAEGTTGREAAHHPFLTVFFAAGIIGALLSATIVGRLFFGGEMVVGLVRDGRRRKSHLRKHSSWTFGTPARSGL</sequence>
<reference evidence="3" key="1">
    <citation type="submission" date="2024-06" db="EMBL/GenBank/DDBJ databases">
        <title>Brevibacterium koreense sp. nov., isolated from jogae-jeotgal, a Korean fermented seafood.</title>
        <authorList>
            <person name="Whon T.W."/>
            <person name="Nam S."/>
            <person name="Kim Y."/>
        </authorList>
    </citation>
    <scope>NUCLEOTIDE SEQUENCE</scope>
    <source>
        <strain evidence="3">CBA3109</strain>
    </source>
</reference>
<keyword evidence="2" id="KW-0812">Transmembrane</keyword>
<accession>A0AAU7UI63</accession>
<keyword evidence="2" id="KW-1133">Transmembrane helix</keyword>
<keyword evidence="2" id="KW-0472">Membrane</keyword>
<dbReference type="RefSeq" id="WP_350269193.1">
    <property type="nucleotide sequence ID" value="NZ_CP158281.1"/>
</dbReference>
<evidence type="ECO:0000256" key="2">
    <source>
        <dbReference type="SAM" id="Phobius"/>
    </source>
</evidence>
<dbReference type="KEGG" id="bkr:AAFP32_11075"/>
<feature type="transmembrane region" description="Helical" evidence="2">
    <location>
        <begin position="38"/>
        <end position="62"/>
    </location>
</feature>
<evidence type="ECO:0000256" key="1">
    <source>
        <dbReference type="SAM" id="MobiDB-lite"/>
    </source>
</evidence>
<organism evidence="3">
    <name type="scientific">Brevibacterium koreense</name>
    <dbReference type="NCBI Taxonomy" id="3140787"/>
    <lineage>
        <taxon>Bacteria</taxon>
        <taxon>Bacillati</taxon>
        <taxon>Actinomycetota</taxon>
        <taxon>Actinomycetes</taxon>
        <taxon>Micrococcales</taxon>
        <taxon>Brevibacteriaceae</taxon>
        <taxon>Brevibacterium</taxon>
    </lineage>
</organism>
<name>A0AAU7UI63_9MICO</name>
<evidence type="ECO:0000313" key="3">
    <source>
        <dbReference type="EMBL" id="XBV88104.1"/>
    </source>
</evidence>
<proteinExistence type="predicted"/>
<feature type="region of interest" description="Disordered" evidence="1">
    <location>
        <begin position="77"/>
        <end position="97"/>
    </location>
</feature>
<gene>
    <name evidence="3" type="ORF">AAFP32_11075</name>
</gene>